<proteinExistence type="predicted"/>
<protein>
    <submittedName>
        <fullName evidence="2">Uncharacterized protein</fullName>
    </submittedName>
</protein>
<reference evidence="2 3" key="1">
    <citation type="journal article" date="2019" name="Nat. Ecol. Evol.">
        <title>Megaphylogeny resolves global patterns of mushroom evolution.</title>
        <authorList>
            <person name="Varga T."/>
            <person name="Krizsan K."/>
            <person name="Foldi C."/>
            <person name="Dima B."/>
            <person name="Sanchez-Garcia M."/>
            <person name="Sanchez-Ramirez S."/>
            <person name="Szollosi G.J."/>
            <person name="Szarkandi J.G."/>
            <person name="Papp V."/>
            <person name="Albert L."/>
            <person name="Andreopoulos W."/>
            <person name="Angelini C."/>
            <person name="Antonin V."/>
            <person name="Barry K.W."/>
            <person name="Bougher N.L."/>
            <person name="Buchanan P."/>
            <person name="Buyck B."/>
            <person name="Bense V."/>
            <person name="Catcheside P."/>
            <person name="Chovatia M."/>
            <person name="Cooper J."/>
            <person name="Damon W."/>
            <person name="Desjardin D."/>
            <person name="Finy P."/>
            <person name="Geml J."/>
            <person name="Haridas S."/>
            <person name="Hughes K."/>
            <person name="Justo A."/>
            <person name="Karasinski D."/>
            <person name="Kautmanova I."/>
            <person name="Kiss B."/>
            <person name="Kocsube S."/>
            <person name="Kotiranta H."/>
            <person name="LaButti K.M."/>
            <person name="Lechner B.E."/>
            <person name="Liimatainen K."/>
            <person name="Lipzen A."/>
            <person name="Lukacs Z."/>
            <person name="Mihaltcheva S."/>
            <person name="Morgado L.N."/>
            <person name="Niskanen T."/>
            <person name="Noordeloos M.E."/>
            <person name="Ohm R.A."/>
            <person name="Ortiz-Santana B."/>
            <person name="Ovrebo C."/>
            <person name="Racz N."/>
            <person name="Riley R."/>
            <person name="Savchenko A."/>
            <person name="Shiryaev A."/>
            <person name="Soop K."/>
            <person name="Spirin V."/>
            <person name="Szebenyi C."/>
            <person name="Tomsovsky M."/>
            <person name="Tulloss R.E."/>
            <person name="Uehling J."/>
            <person name="Grigoriev I.V."/>
            <person name="Vagvolgyi C."/>
            <person name="Papp T."/>
            <person name="Martin F.M."/>
            <person name="Miettinen O."/>
            <person name="Hibbett D.S."/>
            <person name="Nagy L.G."/>
        </authorList>
    </citation>
    <scope>NUCLEOTIDE SEQUENCE [LARGE SCALE GENOMIC DNA]</scope>
    <source>
        <strain evidence="2 3">FP101781</strain>
    </source>
</reference>
<accession>A0A4Y7SAW4</accession>
<comment type="caution">
    <text evidence="2">The sequence shown here is derived from an EMBL/GenBank/DDBJ whole genome shotgun (WGS) entry which is preliminary data.</text>
</comment>
<dbReference type="EMBL" id="QPFP01000239">
    <property type="protein sequence ID" value="TEB18632.1"/>
    <property type="molecule type" value="Genomic_DNA"/>
</dbReference>
<gene>
    <name evidence="2" type="ORF">FA13DRAFT_562366</name>
</gene>
<dbReference type="OrthoDB" id="3219211at2759"/>
<dbReference type="Proteomes" id="UP000298030">
    <property type="component" value="Unassembled WGS sequence"/>
</dbReference>
<evidence type="ECO:0000313" key="2">
    <source>
        <dbReference type="EMBL" id="TEB18632.1"/>
    </source>
</evidence>
<organism evidence="2 3">
    <name type="scientific">Coprinellus micaceus</name>
    <name type="common">Glistening ink-cap mushroom</name>
    <name type="synonym">Coprinus micaceus</name>
    <dbReference type="NCBI Taxonomy" id="71717"/>
    <lineage>
        <taxon>Eukaryota</taxon>
        <taxon>Fungi</taxon>
        <taxon>Dikarya</taxon>
        <taxon>Basidiomycota</taxon>
        <taxon>Agaricomycotina</taxon>
        <taxon>Agaricomycetes</taxon>
        <taxon>Agaricomycetidae</taxon>
        <taxon>Agaricales</taxon>
        <taxon>Agaricineae</taxon>
        <taxon>Psathyrellaceae</taxon>
        <taxon>Coprinellus</taxon>
    </lineage>
</organism>
<sequence length="198" mass="23199">MDGDRPLNGDKHYDYLANPGTEEGNKDEAFRELERHLEILQDATPFRVVEMALEIQVERMRVVEVTQARDAAVNRLFDAYTAIRRHSELIERLQKEREERGLERLSYPVALPEHQGDVDTECALGARIQELEALVEDFQQINQCLKDYGPFERRAMCDPPPHYDDDVHTVRLLWRHQMVANGSGRRQLRFRPTFRSLK</sequence>
<dbReference type="AlphaFoldDB" id="A0A4Y7SAW4"/>
<evidence type="ECO:0000313" key="3">
    <source>
        <dbReference type="Proteomes" id="UP000298030"/>
    </source>
</evidence>
<name>A0A4Y7SAW4_COPMI</name>
<keyword evidence="3" id="KW-1185">Reference proteome</keyword>
<evidence type="ECO:0000256" key="1">
    <source>
        <dbReference type="SAM" id="MobiDB-lite"/>
    </source>
</evidence>
<feature type="region of interest" description="Disordered" evidence="1">
    <location>
        <begin position="1"/>
        <end position="24"/>
    </location>
</feature>
<feature type="compositionally biased region" description="Basic and acidic residues" evidence="1">
    <location>
        <begin position="1"/>
        <end position="14"/>
    </location>
</feature>